<feature type="transmembrane region" description="Helical" evidence="8">
    <location>
        <begin position="359"/>
        <end position="385"/>
    </location>
</feature>
<feature type="transmembrane region" description="Helical" evidence="8">
    <location>
        <begin position="524"/>
        <end position="543"/>
    </location>
</feature>
<evidence type="ECO:0000259" key="9">
    <source>
        <dbReference type="Pfam" id="PF13231"/>
    </source>
</evidence>
<feature type="transmembrane region" description="Helical" evidence="8">
    <location>
        <begin position="406"/>
        <end position="427"/>
    </location>
</feature>
<keyword evidence="5 8" id="KW-0812">Transmembrane</keyword>
<comment type="caution">
    <text evidence="10">The sequence shown here is derived from an EMBL/GenBank/DDBJ whole genome shotgun (WGS) entry which is preliminary data.</text>
</comment>
<sequence length="1052" mass="114844">MCAGVPERRVCCSVSSCMGVADLQSESLTKRKGAAPLVAPTVGTWRSALSAVGMVLLLSLLVGVLAYQAPPQGRVLVGWVGDRLFLATTAGLGADAVARGDLFADDLTPDAPTGRSRWTRQHALLQLPHVGAGAELDLTVTAQGWPDDVVGASVAQPVVTVRADGVPIGEFTPSSGWAEYTFRVPAVVRTSGDLRLDFASSHTFTDTASFGVDPRPKGFRLAEVRVRAVEASAPPFYPPAWRAVGLLAASALLLYLLLNQIVRSTPVVYVGTTLGVALAATGLAVTRIWMGAALSVALGVLGALLLIVWYPALLRFVRALVRRYVSGAALGYGLVAAALVLFVYALAQGLGWLSSSGVALFLPLFPDSLLIALLGTGLLALVLVLGREGLPQLSDRIVAWLGSHRGSLIVLGGFAVIWLAYQAWVIARMSYVGHADYADNAVVARNLAAGRGWVVDYVTQFYHLIEGVTRPQETWPLLQPVWIAPFFLVFGPEAWAAKLPNLFFNVILLVLIYVIGTHFWDRRVGVTAAILTLTNFLFFRLTIYVTNDLGFVVFSLGAIFLLYVAVPRPHEKKRYVMRGGLRPPTPPPAGAVTPPRAGVATPPPAGVDATEQVLVVTPPRAGAATPPPTGVAGTLRAYLREVGVNRALVAAGVLTGLMMLQKPSGAMLALGMGLWFLWQQMPADWRALLRRPSLTRLAALLVPVAVWTAIALVVLSPYLVRNLSEFGKPVYSTESYDAWVLGYRGSSGDAWEEIYRVFTPELGGPGLPDRSWILRWGFDKTGEKFATQVRELRDYLMPVWRGLPDDLAWFFGGNERKNILSGLGAWLALIGVIGALRFRRRLLGLLAFTFAPYMVFMLTYWRTDEHRYWVMLLPWLALLASWIIWAGYDRLAAVSDRRWAPLGLILVVVALHSIIGFSRPDIANKVRNEPVIWQPDLAAYAWLQANTTPEAVVMTRIPWQFNWHVERPAVMIPNTGDRDLLLTIARHYDAQYLVLENQQRVKGDAGRLLAPLMDHSNQVGDVIDGFELIYASPTDDFRAFVYRMPPVEQGLP</sequence>
<feature type="transmembrane region" description="Helical" evidence="8">
    <location>
        <begin position="48"/>
        <end position="69"/>
    </location>
</feature>
<evidence type="ECO:0000256" key="4">
    <source>
        <dbReference type="ARBA" id="ARBA00022679"/>
    </source>
</evidence>
<feature type="domain" description="Glycosyltransferase RgtA/B/C/D-like" evidence="9">
    <location>
        <begin position="478"/>
        <end position="570"/>
    </location>
</feature>
<keyword evidence="2" id="KW-1003">Cell membrane</keyword>
<organism evidence="10 11">
    <name type="scientific">Candidatus Chloroploca asiatica</name>
    <dbReference type="NCBI Taxonomy" id="1506545"/>
    <lineage>
        <taxon>Bacteria</taxon>
        <taxon>Bacillati</taxon>
        <taxon>Chloroflexota</taxon>
        <taxon>Chloroflexia</taxon>
        <taxon>Chloroflexales</taxon>
        <taxon>Chloroflexineae</taxon>
        <taxon>Oscillochloridaceae</taxon>
        <taxon>Candidatus Chloroploca</taxon>
    </lineage>
</organism>
<evidence type="ECO:0000313" key="11">
    <source>
        <dbReference type="Proteomes" id="UP000220922"/>
    </source>
</evidence>
<dbReference type="GO" id="GO:0005886">
    <property type="term" value="C:plasma membrane"/>
    <property type="evidence" value="ECO:0007669"/>
    <property type="project" value="UniProtKB-SubCell"/>
</dbReference>
<dbReference type="PANTHER" id="PTHR33908:SF11">
    <property type="entry name" value="MEMBRANE PROTEIN"/>
    <property type="match status" value="1"/>
</dbReference>
<feature type="transmembrane region" description="Helical" evidence="8">
    <location>
        <begin position="868"/>
        <end position="887"/>
    </location>
</feature>
<feature type="transmembrane region" description="Helical" evidence="8">
    <location>
        <begin position="292"/>
        <end position="312"/>
    </location>
</feature>
<dbReference type="InterPro" id="IPR038731">
    <property type="entry name" value="RgtA/B/C-like"/>
</dbReference>
<feature type="transmembrane region" description="Helical" evidence="8">
    <location>
        <begin position="648"/>
        <end position="678"/>
    </location>
</feature>
<keyword evidence="6 8" id="KW-1133">Transmembrane helix</keyword>
<comment type="subcellular location">
    <subcellularLocation>
        <location evidence="1">Cell membrane</location>
        <topology evidence="1">Multi-pass membrane protein</topology>
    </subcellularLocation>
</comment>
<accession>A0A2H3KQU1</accession>
<feature type="transmembrane region" description="Helical" evidence="8">
    <location>
        <begin position="240"/>
        <end position="258"/>
    </location>
</feature>
<feature type="transmembrane region" description="Helical" evidence="8">
    <location>
        <begin position="819"/>
        <end position="836"/>
    </location>
</feature>
<feature type="transmembrane region" description="Helical" evidence="8">
    <location>
        <begin position="267"/>
        <end position="286"/>
    </location>
</feature>
<reference evidence="10 11" key="1">
    <citation type="submission" date="2016-05" db="EMBL/GenBank/DDBJ databases">
        <authorList>
            <person name="Lavstsen T."/>
            <person name="Jespersen J.S."/>
        </authorList>
    </citation>
    <scope>NUCLEOTIDE SEQUENCE [LARGE SCALE GENOMIC DNA]</scope>
    <source>
        <strain evidence="10 11">B7-9</strain>
    </source>
</reference>
<feature type="transmembrane region" description="Helical" evidence="8">
    <location>
        <begin position="549"/>
        <end position="566"/>
    </location>
</feature>
<evidence type="ECO:0000256" key="2">
    <source>
        <dbReference type="ARBA" id="ARBA00022475"/>
    </source>
</evidence>
<keyword evidence="4" id="KW-0808">Transferase</keyword>
<feature type="transmembrane region" description="Helical" evidence="8">
    <location>
        <begin position="842"/>
        <end position="861"/>
    </location>
</feature>
<dbReference type="Proteomes" id="UP000220922">
    <property type="component" value="Unassembled WGS sequence"/>
</dbReference>
<evidence type="ECO:0000256" key="7">
    <source>
        <dbReference type="ARBA" id="ARBA00023136"/>
    </source>
</evidence>
<name>A0A2H3KQU1_9CHLR</name>
<evidence type="ECO:0000256" key="6">
    <source>
        <dbReference type="ARBA" id="ARBA00022989"/>
    </source>
</evidence>
<keyword evidence="11" id="KW-1185">Reference proteome</keyword>
<dbReference type="AlphaFoldDB" id="A0A2H3KQU1"/>
<feature type="transmembrane region" description="Helical" evidence="8">
    <location>
        <begin position="324"/>
        <end position="347"/>
    </location>
</feature>
<keyword evidence="7 8" id="KW-0472">Membrane</keyword>
<evidence type="ECO:0000256" key="3">
    <source>
        <dbReference type="ARBA" id="ARBA00022676"/>
    </source>
</evidence>
<evidence type="ECO:0000256" key="1">
    <source>
        <dbReference type="ARBA" id="ARBA00004651"/>
    </source>
</evidence>
<dbReference type="PANTHER" id="PTHR33908">
    <property type="entry name" value="MANNOSYLTRANSFERASE YKCB-RELATED"/>
    <property type="match status" value="1"/>
</dbReference>
<dbReference type="GO" id="GO:0009103">
    <property type="term" value="P:lipopolysaccharide biosynthetic process"/>
    <property type="evidence" value="ECO:0007669"/>
    <property type="project" value="UniProtKB-ARBA"/>
</dbReference>
<dbReference type="InterPro" id="IPR050297">
    <property type="entry name" value="LipidA_mod_glycosyltrf_83"/>
</dbReference>
<keyword evidence="3" id="KW-0328">Glycosyltransferase</keyword>
<feature type="transmembrane region" description="Helical" evidence="8">
    <location>
        <begin position="899"/>
        <end position="917"/>
    </location>
</feature>
<feature type="transmembrane region" description="Helical" evidence="8">
    <location>
        <begin position="698"/>
        <end position="720"/>
    </location>
</feature>
<feature type="transmembrane region" description="Helical" evidence="8">
    <location>
        <begin position="495"/>
        <end position="515"/>
    </location>
</feature>
<evidence type="ECO:0000256" key="8">
    <source>
        <dbReference type="SAM" id="Phobius"/>
    </source>
</evidence>
<evidence type="ECO:0000256" key="5">
    <source>
        <dbReference type="ARBA" id="ARBA00022692"/>
    </source>
</evidence>
<evidence type="ECO:0000313" key="10">
    <source>
        <dbReference type="EMBL" id="PDV97546.1"/>
    </source>
</evidence>
<gene>
    <name evidence="10" type="ORF">A9Q02_18000</name>
</gene>
<proteinExistence type="predicted"/>
<dbReference type="Pfam" id="PF13231">
    <property type="entry name" value="PMT_2"/>
    <property type="match status" value="1"/>
</dbReference>
<protein>
    <recommendedName>
        <fullName evidence="9">Glycosyltransferase RgtA/B/C/D-like domain-containing protein</fullName>
    </recommendedName>
</protein>
<dbReference type="GO" id="GO:0016763">
    <property type="term" value="F:pentosyltransferase activity"/>
    <property type="evidence" value="ECO:0007669"/>
    <property type="project" value="TreeGrafter"/>
</dbReference>
<dbReference type="EMBL" id="LYXE01000129">
    <property type="protein sequence ID" value="PDV97546.1"/>
    <property type="molecule type" value="Genomic_DNA"/>
</dbReference>